<keyword evidence="5" id="KW-0472">Membrane</keyword>
<proteinExistence type="predicted"/>
<keyword evidence="3" id="KW-0812">Transmembrane</keyword>
<organism evidence="6 7">
    <name type="scientific">Hymenobacter busanensis</name>
    <dbReference type="NCBI Taxonomy" id="2607656"/>
    <lineage>
        <taxon>Bacteria</taxon>
        <taxon>Pseudomonadati</taxon>
        <taxon>Bacteroidota</taxon>
        <taxon>Cytophagia</taxon>
        <taxon>Cytophagales</taxon>
        <taxon>Hymenobacteraceae</taxon>
        <taxon>Hymenobacter</taxon>
    </lineage>
</organism>
<evidence type="ECO:0000256" key="5">
    <source>
        <dbReference type="ARBA" id="ARBA00023136"/>
    </source>
</evidence>
<evidence type="ECO:0000256" key="3">
    <source>
        <dbReference type="ARBA" id="ARBA00022692"/>
    </source>
</evidence>
<dbReference type="GO" id="GO:0009055">
    <property type="term" value="F:electron transfer activity"/>
    <property type="evidence" value="ECO:0007669"/>
    <property type="project" value="InterPro"/>
</dbReference>
<dbReference type="EMBL" id="VTWU01000004">
    <property type="protein sequence ID" value="KAA9332062.1"/>
    <property type="molecule type" value="Genomic_DNA"/>
</dbReference>
<dbReference type="PANTHER" id="PTHR30485">
    <property type="entry name" value="NI/FE-HYDROGENASE 1 B-TYPE CYTOCHROME SUBUNIT"/>
    <property type="match status" value="1"/>
</dbReference>
<keyword evidence="2" id="KW-1003">Cell membrane</keyword>
<evidence type="ECO:0000256" key="4">
    <source>
        <dbReference type="ARBA" id="ARBA00022989"/>
    </source>
</evidence>
<dbReference type="GO" id="GO:0020037">
    <property type="term" value="F:heme binding"/>
    <property type="evidence" value="ECO:0007669"/>
    <property type="project" value="TreeGrafter"/>
</dbReference>
<reference evidence="6 7" key="1">
    <citation type="submission" date="2019-09" db="EMBL/GenBank/DDBJ databases">
        <title>Genome sequence of Hymenobacter sp. M3.</title>
        <authorList>
            <person name="Srinivasan S."/>
        </authorList>
    </citation>
    <scope>NUCLEOTIDE SEQUENCE [LARGE SCALE GENOMIC DNA]</scope>
    <source>
        <strain evidence="6 7">M3</strain>
    </source>
</reference>
<dbReference type="Gene3D" id="1.20.950.20">
    <property type="entry name" value="Transmembrane di-heme cytochromes, Chain C"/>
    <property type="match status" value="1"/>
</dbReference>
<keyword evidence="7" id="KW-1185">Reference proteome</keyword>
<evidence type="ECO:0000256" key="2">
    <source>
        <dbReference type="ARBA" id="ARBA00022475"/>
    </source>
</evidence>
<comment type="caution">
    <text evidence="6">The sequence shown here is derived from an EMBL/GenBank/DDBJ whole genome shotgun (WGS) entry which is preliminary data.</text>
</comment>
<dbReference type="SUPFAM" id="SSF81342">
    <property type="entry name" value="Transmembrane di-heme cytochromes"/>
    <property type="match status" value="1"/>
</dbReference>
<sequence length="227" mass="25709">MPELPTASVPVTVKKYSPLLRLWHWSSAAVVFGLLSTILFLRVIINMRGLLPKMQERLSEQGITATKEQLRGIGGLVSHRIWDWHIYLGVTLTLLLALRIVAELASPLVQRFRYRLRQAARLHDAMPDTAFRLRHSVLVKYSYLVFYLLLLVMVATGLCLVYADDVPALHELEHTIKEVHNVNMYLIIAFVVVHLGGVLWAELHKDHGITSDMIHGGETPVPDAARR</sequence>
<accession>A0A7L5A1L0</accession>
<dbReference type="GO" id="GO:0005886">
    <property type="term" value="C:plasma membrane"/>
    <property type="evidence" value="ECO:0007669"/>
    <property type="project" value="UniProtKB-SubCell"/>
</dbReference>
<dbReference type="RefSeq" id="WP_151078989.1">
    <property type="nucleotide sequence ID" value="NZ_CP047647.1"/>
</dbReference>
<evidence type="ECO:0000256" key="1">
    <source>
        <dbReference type="ARBA" id="ARBA00004651"/>
    </source>
</evidence>
<comment type="subcellular location">
    <subcellularLocation>
        <location evidence="1">Cell membrane</location>
        <topology evidence="1">Multi-pass membrane protein</topology>
    </subcellularLocation>
</comment>
<evidence type="ECO:0000313" key="6">
    <source>
        <dbReference type="EMBL" id="KAA9332062.1"/>
    </source>
</evidence>
<dbReference type="InterPro" id="IPR016174">
    <property type="entry name" value="Di-haem_cyt_TM"/>
</dbReference>
<keyword evidence="4" id="KW-1133">Transmembrane helix</keyword>
<protein>
    <submittedName>
        <fullName evidence="6">Cytochrome b/b6 domain-containing protein</fullName>
    </submittedName>
</protein>
<dbReference type="InterPro" id="IPR051542">
    <property type="entry name" value="Hydrogenase_cytochrome"/>
</dbReference>
<dbReference type="AlphaFoldDB" id="A0A7L5A1L0"/>
<dbReference type="Proteomes" id="UP000326380">
    <property type="component" value="Unassembled WGS sequence"/>
</dbReference>
<dbReference type="InterPro" id="IPR011577">
    <property type="entry name" value="Cyt_b561_bac/Ni-Hgenase"/>
</dbReference>
<evidence type="ECO:0000313" key="7">
    <source>
        <dbReference type="Proteomes" id="UP000326380"/>
    </source>
</evidence>
<gene>
    <name evidence="6" type="ORF">F0P96_11265</name>
</gene>
<name>A0A7L5A1L0_9BACT</name>
<dbReference type="Pfam" id="PF01292">
    <property type="entry name" value="Ni_hydr_CYTB"/>
    <property type="match status" value="1"/>
</dbReference>
<dbReference type="PANTHER" id="PTHR30485:SF0">
    <property type="entry name" value="NI_FE-HYDROGENASE 1 B-TYPE CYTOCHROME SUBUNIT-RELATED"/>
    <property type="match status" value="1"/>
</dbReference>
<dbReference type="GO" id="GO:0022904">
    <property type="term" value="P:respiratory electron transport chain"/>
    <property type="evidence" value="ECO:0007669"/>
    <property type="project" value="InterPro"/>
</dbReference>